<dbReference type="InterPro" id="IPR025866">
    <property type="entry name" value="PolyA_pol_arg_C_dom"/>
</dbReference>
<gene>
    <name evidence="3" type="ordered locus">ESA_03198</name>
</gene>
<dbReference type="AlphaFoldDB" id="A7MGR1"/>
<dbReference type="Proteomes" id="UP000000260">
    <property type="component" value="Chromosome"/>
</dbReference>
<feature type="region of interest" description="Disordered" evidence="1">
    <location>
        <begin position="125"/>
        <end position="157"/>
    </location>
</feature>
<name>A7MGR1_CROS8</name>
<evidence type="ECO:0000259" key="2">
    <source>
        <dbReference type="Pfam" id="PF12626"/>
    </source>
</evidence>
<organism evidence="3 4">
    <name type="scientific">Cronobacter sakazakii (strain ATCC BAA-894)</name>
    <name type="common">Enterobacter sakazakii</name>
    <dbReference type="NCBI Taxonomy" id="290339"/>
    <lineage>
        <taxon>Bacteria</taxon>
        <taxon>Pseudomonadati</taxon>
        <taxon>Pseudomonadota</taxon>
        <taxon>Gammaproteobacteria</taxon>
        <taxon>Enterobacterales</taxon>
        <taxon>Enterobacteriaceae</taxon>
        <taxon>Cronobacter</taxon>
    </lineage>
</organism>
<proteinExistence type="predicted"/>
<dbReference type="Pfam" id="PF12626">
    <property type="entry name" value="PolyA_pol_arg_C"/>
    <property type="match status" value="1"/>
</dbReference>
<keyword evidence="4" id="KW-1185">Reference proteome</keyword>
<dbReference type="EMBL" id="CP000783">
    <property type="protein sequence ID" value="ABU78420.1"/>
    <property type="molecule type" value="Genomic_DNA"/>
</dbReference>
<dbReference type="HOGENOM" id="CLU_149414_0_0_6"/>
<feature type="domain" description="Polymerase A arginine-rich C-terminal" evidence="2">
    <location>
        <begin position="29"/>
        <end position="148"/>
    </location>
</feature>
<feature type="compositionally biased region" description="Basic residues" evidence="1">
    <location>
        <begin position="139"/>
        <end position="150"/>
    </location>
</feature>
<reference evidence="3 4" key="1">
    <citation type="journal article" date="2010" name="PLoS ONE">
        <title>Genome sequence of Cronobacter sakazakii BAA-894 and comparative genomic hybridization analysis with other Cronobacter species.</title>
        <authorList>
            <person name="Kucerova E."/>
            <person name="Clifton S.W."/>
            <person name="Xia X.Q."/>
            <person name="Long F."/>
            <person name="Porwollik S."/>
            <person name="Fulton L."/>
            <person name="Fronick C."/>
            <person name="Minx P."/>
            <person name="Kyung K."/>
            <person name="Warren W."/>
            <person name="Fulton R."/>
            <person name="Feng D."/>
            <person name="Wollam A."/>
            <person name="Shah N."/>
            <person name="Bhonagiri V."/>
            <person name="Nash W.E."/>
            <person name="Hallsworth-Pepin K."/>
            <person name="Wilson R.K."/>
            <person name="McClelland M."/>
            <person name="Forsythe S.J."/>
        </authorList>
    </citation>
    <scope>NUCLEOTIDE SEQUENCE [LARGE SCALE GENOMIC DNA]</scope>
    <source>
        <strain evidence="3 4">ATCC BAA-894</strain>
    </source>
</reference>
<evidence type="ECO:0000256" key="1">
    <source>
        <dbReference type="SAM" id="MobiDB-lite"/>
    </source>
</evidence>
<protein>
    <recommendedName>
        <fullName evidence="2">Polymerase A arginine-rich C-terminal domain-containing protein</fullName>
    </recommendedName>
</protein>
<dbReference type="Gene3D" id="1.10.3090.10">
    <property type="entry name" value="cca-adding enzyme, domain 2"/>
    <property type="match status" value="1"/>
</dbReference>
<accession>A7MGR1</accession>
<evidence type="ECO:0000313" key="3">
    <source>
        <dbReference type="EMBL" id="ABU78420.1"/>
    </source>
</evidence>
<evidence type="ECO:0000313" key="4">
    <source>
        <dbReference type="Proteomes" id="UP000000260"/>
    </source>
</evidence>
<sequence>MRVNPAFLFAAMYWYPQLEMAQKIAQESGLAYYDAFALAMNDVLDEACRSLAIPKRITTLIRDIWMLQLRLSRRQGKRAWKLMEHPKFRAAYDLLALRAEAENNSELQRLTNWWGEFQSAAPPMQKDMLNDLGDEPAARRRTRRPRRRTSPRREGNA</sequence>
<dbReference type="KEGG" id="esa:ESA_03198"/>
<dbReference type="SUPFAM" id="SSF81891">
    <property type="entry name" value="Poly A polymerase C-terminal region-like"/>
    <property type="match status" value="1"/>
</dbReference>